<organism evidence="1 2">
    <name type="scientific">Stegodyphus mimosarum</name>
    <name type="common">African social velvet spider</name>
    <dbReference type="NCBI Taxonomy" id="407821"/>
    <lineage>
        <taxon>Eukaryota</taxon>
        <taxon>Metazoa</taxon>
        <taxon>Ecdysozoa</taxon>
        <taxon>Arthropoda</taxon>
        <taxon>Chelicerata</taxon>
        <taxon>Arachnida</taxon>
        <taxon>Araneae</taxon>
        <taxon>Araneomorphae</taxon>
        <taxon>Entelegynae</taxon>
        <taxon>Eresoidea</taxon>
        <taxon>Eresidae</taxon>
        <taxon>Stegodyphus</taxon>
    </lineage>
</organism>
<gene>
    <name evidence="1" type="ORF">X975_19030</name>
</gene>
<name>A0A087UP17_STEMI</name>
<dbReference type="EMBL" id="KK120815">
    <property type="protein sequence ID" value="KFM79106.1"/>
    <property type="molecule type" value="Genomic_DNA"/>
</dbReference>
<protein>
    <submittedName>
        <fullName evidence="1">Uncharacterized protein</fullName>
    </submittedName>
</protein>
<sequence>MAQVNLKTNHNVQNNKVFIGSGKLKLKNVNFFTQISC</sequence>
<reference evidence="1 2" key="1">
    <citation type="submission" date="2013-11" db="EMBL/GenBank/DDBJ databases">
        <title>Genome sequencing of Stegodyphus mimosarum.</title>
        <authorList>
            <person name="Bechsgaard J."/>
        </authorList>
    </citation>
    <scope>NUCLEOTIDE SEQUENCE [LARGE SCALE GENOMIC DNA]</scope>
</reference>
<accession>A0A087UP17</accession>
<feature type="non-terminal residue" evidence="1">
    <location>
        <position position="37"/>
    </location>
</feature>
<proteinExistence type="predicted"/>
<keyword evidence="2" id="KW-1185">Reference proteome</keyword>
<dbReference type="AlphaFoldDB" id="A0A087UP17"/>
<evidence type="ECO:0000313" key="1">
    <source>
        <dbReference type="EMBL" id="KFM79106.1"/>
    </source>
</evidence>
<evidence type="ECO:0000313" key="2">
    <source>
        <dbReference type="Proteomes" id="UP000054359"/>
    </source>
</evidence>
<dbReference type="Proteomes" id="UP000054359">
    <property type="component" value="Unassembled WGS sequence"/>
</dbReference>